<evidence type="ECO:0000313" key="2">
    <source>
        <dbReference type="EMBL" id="HJC43018.1"/>
    </source>
</evidence>
<dbReference type="EMBL" id="DWWI01000105">
    <property type="protein sequence ID" value="HJC43018.1"/>
    <property type="molecule type" value="Genomic_DNA"/>
</dbReference>
<proteinExistence type="predicted"/>
<feature type="region of interest" description="Disordered" evidence="1">
    <location>
        <begin position="249"/>
        <end position="296"/>
    </location>
</feature>
<evidence type="ECO:0000313" key="3">
    <source>
        <dbReference type="Proteomes" id="UP000823895"/>
    </source>
</evidence>
<dbReference type="Proteomes" id="UP000823895">
    <property type="component" value="Unassembled WGS sequence"/>
</dbReference>
<evidence type="ECO:0000256" key="1">
    <source>
        <dbReference type="SAM" id="MobiDB-lite"/>
    </source>
</evidence>
<organism evidence="2 3">
    <name type="scientific">Candidatus Mediterraneibacter gallistercoris</name>
    <dbReference type="NCBI Taxonomy" id="2838671"/>
    <lineage>
        <taxon>Bacteria</taxon>
        <taxon>Bacillati</taxon>
        <taxon>Bacillota</taxon>
        <taxon>Clostridia</taxon>
        <taxon>Lachnospirales</taxon>
        <taxon>Lachnospiraceae</taxon>
        <taxon>Mediterraneibacter</taxon>
    </lineage>
</organism>
<accession>A0A9D2T0X4</accession>
<dbReference type="AlphaFoldDB" id="A0A9D2T0X4"/>
<sequence>MNDIVMQQDGGMVSRNTQTEMMISRQAQEVQAAMVIAKRFPRDEVESYNRIMQSCKRKSLAESAMYEYPRGGTKVTGPSIRLAESMAQNWGNLDFGITELEQKNGESQVMAYAWDLETNTRQVKIFSVPHIRSTKKGNVPLTDPRDIYEMVANQGARRLRSCILGIIPGDVVEAAVKECQKTLVSGNDKPLIDRVRDGIRLFEEKFSVTQEMIEKYIGCKCEAFSENDMIRLNNVYRSLRDGMASREQYFDLPAPGTGESDSEVQDPFSGKIEDDGKKSAKRGVKKDEEKDGAESE</sequence>
<comment type="caution">
    <text evidence="2">The sequence shown here is derived from an EMBL/GenBank/DDBJ whole genome shotgun (WGS) entry which is preliminary data.</text>
</comment>
<protein>
    <submittedName>
        <fullName evidence="2">Uncharacterized protein</fullName>
    </submittedName>
</protein>
<reference evidence="2" key="1">
    <citation type="journal article" date="2021" name="PeerJ">
        <title>Extensive microbial diversity within the chicken gut microbiome revealed by metagenomics and culture.</title>
        <authorList>
            <person name="Gilroy R."/>
            <person name="Ravi A."/>
            <person name="Getino M."/>
            <person name="Pursley I."/>
            <person name="Horton D.L."/>
            <person name="Alikhan N.F."/>
            <person name="Baker D."/>
            <person name="Gharbi K."/>
            <person name="Hall N."/>
            <person name="Watson M."/>
            <person name="Adriaenssens E.M."/>
            <person name="Foster-Nyarko E."/>
            <person name="Jarju S."/>
            <person name="Secka A."/>
            <person name="Antonio M."/>
            <person name="Oren A."/>
            <person name="Chaudhuri R.R."/>
            <person name="La Ragione R."/>
            <person name="Hildebrand F."/>
            <person name="Pallen M.J."/>
        </authorList>
    </citation>
    <scope>NUCLEOTIDE SEQUENCE</scope>
    <source>
        <strain evidence="2">CHK165-2605</strain>
    </source>
</reference>
<reference evidence="2" key="2">
    <citation type="submission" date="2021-04" db="EMBL/GenBank/DDBJ databases">
        <authorList>
            <person name="Gilroy R."/>
        </authorList>
    </citation>
    <scope>NUCLEOTIDE SEQUENCE</scope>
    <source>
        <strain evidence="2">CHK165-2605</strain>
    </source>
</reference>
<feature type="compositionally biased region" description="Basic and acidic residues" evidence="1">
    <location>
        <begin position="285"/>
        <end position="296"/>
    </location>
</feature>
<name>A0A9D2T0X4_9FIRM</name>
<gene>
    <name evidence="2" type="ORF">H9756_04955</name>
</gene>